<proteinExistence type="predicted"/>
<evidence type="ECO:0000313" key="4">
    <source>
        <dbReference type="Proteomes" id="UP000236742"/>
    </source>
</evidence>
<feature type="transmembrane region" description="Helical" evidence="1">
    <location>
        <begin position="132"/>
        <end position="153"/>
    </location>
</feature>
<keyword evidence="1" id="KW-0812">Transmembrane</keyword>
<name>A0A1H5TWB7_9RHOB</name>
<reference evidence="3 4" key="1">
    <citation type="submission" date="2016-10" db="EMBL/GenBank/DDBJ databases">
        <authorList>
            <person name="de Groot N.N."/>
        </authorList>
    </citation>
    <scope>NUCLEOTIDE SEQUENCE [LARGE SCALE GENOMIC DNA]</scope>
    <source>
        <strain evidence="3 4">DSM 23413</strain>
    </source>
</reference>
<evidence type="ECO:0000256" key="1">
    <source>
        <dbReference type="SAM" id="Phobius"/>
    </source>
</evidence>
<feature type="transmembrane region" description="Helical" evidence="1">
    <location>
        <begin position="55"/>
        <end position="74"/>
    </location>
</feature>
<sequence>MATERERRFVGPRRGQLIFAIFFFAVSALLLALIGSETQWVKKTKLVAQPRFWPAVGLGLMTVLSAIHLCRLPWRRITRYDWREARKWLSVLEFAGWFMGYVLLVPVIGYLPVTLVFVPLLSWRMGYRGGRMLGLAALFALAVVVVFKSFLAVKIPGGAAYEYLPDGLRSLFILYF</sequence>
<feature type="transmembrane region" description="Helical" evidence="1">
    <location>
        <begin position="17"/>
        <end position="35"/>
    </location>
</feature>
<accession>A0A1H5TWB7</accession>
<keyword evidence="1" id="KW-1133">Transmembrane helix</keyword>
<keyword evidence="1" id="KW-0472">Membrane</keyword>
<organism evidence="3 4">
    <name type="scientific">Jhaorihella thermophila</name>
    <dbReference type="NCBI Taxonomy" id="488547"/>
    <lineage>
        <taxon>Bacteria</taxon>
        <taxon>Pseudomonadati</taxon>
        <taxon>Pseudomonadota</taxon>
        <taxon>Alphaproteobacteria</taxon>
        <taxon>Rhodobacterales</taxon>
        <taxon>Paracoccaceae</taxon>
        <taxon>Jhaorihella</taxon>
    </lineage>
</organism>
<keyword evidence="4" id="KW-1185">Reference proteome</keyword>
<gene>
    <name evidence="3" type="ORF">SAMN05421751_10359</name>
</gene>
<dbReference type="RefSeq" id="WP_104007222.1">
    <property type="nucleotide sequence ID" value="NZ_FNVD01000003.1"/>
</dbReference>
<evidence type="ECO:0000259" key="2">
    <source>
        <dbReference type="Pfam" id="PF07331"/>
    </source>
</evidence>
<feature type="transmembrane region" description="Helical" evidence="1">
    <location>
        <begin position="94"/>
        <end position="120"/>
    </location>
</feature>
<dbReference type="InterPro" id="IPR009936">
    <property type="entry name" value="DUF1468"/>
</dbReference>
<dbReference type="AlphaFoldDB" id="A0A1H5TWB7"/>
<protein>
    <submittedName>
        <fullName evidence="3">Tripartite tricarboxylate transporter TctB family protein</fullName>
    </submittedName>
</protein>
<dbReference type="Proteomes" id="UP000236742">
    <property type="component" value="Unassembled WGS sequence"/>
</dbReference>
<dbReference type="Pfam" id="PF07331">
    <property type="entry name" value="TctB"/>
    <property type="match status" value="1"/>
</dbReference>
<feature type="domain" description="DUF1468" evidence="2">
    <location>
        <begin position="18"/>
        <end position="156"/>
    </location>
</feature>
<evidence type="ECO:0000313" key="3">
    <source>
        <dbReference type="EMBL" id="SEF67059.1"/>
    </source>
</evidence>
<dbReference type="EMBL" id="FNVD01000003">
    <property type="protein sequence ID" value="SEF67059.1"/>
    <property type="molecule type" value="Genomic_DNA"/>
</dbReference>
<dbReference type="OrthoDB" id="8454209at2"/>